<dbReference type="AlphaFoldDB" id="A0A949TKL9"/>
<gene>
    <name evidence="3" type="ORF">I6U48_14175</name>
</gene>
<dbReference type="Proteomes" id="UP000694308">
    <property type="component" value="Unassembled WGS sequence"/>
</dbReference>
<sequence>MKKDNFAAIILAAGYSSRMGEFKPFLKLGEYTAIETVVNTFTNSGICTIIVVVGHRGKEIIEVLKNKNVKCIENKNYSQGMYSSVLKAMELLDKNVNAFFVLPVDIPLVKEQTIEVLKSKYLQGDKGIIYPNFNGDNGHPPLIDCKYKDIIVNSQGDGGLKNILSKFEEDSMNVPVFDKAVVMDMDTKDDYIKLLEYFEQKVPDKEECYSILKIYNVSDNIVRHCTEVSRVALYIIHELNEKGYNFDKDLIQASALLHDIARKSKNHAKAGEELLKKLGYENIGKIIATHMDIEVGQDKDISENEILYLADKLVKDDKFVSLEHRMFNCLLKYESNSDALQKAKQRFIHAEKIMEKLENMIGKSFNYE</sequence>
<comment type="caution">
    <text evidence="3">The sequence shown here is derived from an EMBL/GenBank/DDBJ whole genome shotgun (WGS) entry which is preliminary data.</text>
</comment>
<accession>A0A949TKL9</accession>
<dbReference type="NCBIfam" id="NF045665">
    <property type="entry name" value="NTPtran_DVU1551"/>
    <property type="match status" value="1"/>
</dbReference>
<dbReference type="InterPro" id="IPR006675">
    <property type="entry name" value="HDIG_dom"/>
</dbReference>
<proteinExistence type="predicted"/>
<keyword evidence="4" id="KW-1185">Reference proteome</keyword>
<dbReference type="PANTHER" id="PTHR43777:SF1">
    <property type="entry name" value="MOLYBDENUM COFACTOR CYTIDYLYLTRANSFERASE"/>
    <property type="match status" value="1"/>
</dbReference>
<dbReference type="InterPro" id="IPR006674">
    <property type="entry name" value="HD_domain"/>
</dbReference>
<dbReference type="InterPro" id="IPR025877">
    <property type="entry name" value="MobA-like_NTP_Trfase"/>
</dbReference>
<dbReference type="InterPro" id="IPR003607">
    <property type="entry name" value="HD/PDEase_dom"/>
</dbReference>
<dbReference type="PANTHER" id="PTHR43777">
    <property type="entry name" value="MOLYBDENUM COFACTOR CYTIDYLYLTRANSFERASE"/>
    <property type="match status" value="1"/>
</dbReference>
<evidence type="ECO:0000259" key="2">
    <source>
        <dbReference type="Pfam" id="PF12804"/>
    </source>
</evidence>
<dbReference type="CDD" id="cd04182">
    <property type="entry name" value="GT_2_like_f"/>
    <property type="match status" value="1"/>
</dbReference>
<feature type="domain" description="MobA-like NTP transferase" evidence="2">
    <location>
        <begin position="8"/>
        <end position="166"/>
    </location>
</feature>
<dbReference type="EMBL" id="JAEEGC010000063">
    <property type="protein sequence ID" value="MBV7274050.1"/>
    <property type="molecule type" value="Genomic_DNA"/>
</dbReference>
<dbReference type="RefSeq" id="WP_218321118.1">
    <property type="nucleotide sequence ID" value="NZ_JAEEGC010000063.1"/>
</dbReference>
<protein>
    <submittedName>
        <fullName evidence="3">NTP transferase domain-containing protein</fullName>
    </submittedName>
</protein>
<organism evidence="3 4">
    <name type="scientific">Clostridium thailandense</name>
    <dbReference type="NCBI Taxonomy" id="2794346"/>
    <lineage>
        <taxon>Bacteria</taxon>
        <taxon>Bacillati</taxon>
        <taxon>Bacillota</taxon>
        <taxon>Clostridia</taxon>
        <taxon>Eubacteriales</taxon>
        <taxon>Clostridiaceae</taxon>
        <taxon>Clostridium</taxon>
    </lineage>
</organism>
<dbReference type="CDD" id="cd00077">
    <property type="entry name" value="HDc"/>
    <property type="match status" value="1"/>
</dbReference>
<reference evidence="3" key="1">
    <citation type="submission" date="2020-12" db="EMBL/GenBank/DDBJ databases">
        <title>Clostridium thailandense sp. nov., a novel acetogenic bacterium isolated from peat land soil in Thailand.</title>
        <authorList>
            <person name="Chaikitkaew S."/>
            <person name="Birkeland N.K."/>
        </authorList>
    </citation>
    <scope>NUCLEOTIDE SEQUENCE</scope>
    <source>
        <strain evidence="3">PL3</strain>
    </source>
</reference>
<dbReference type="NCBIfam" id="TIGR00277">
    <property type="entry name" value="HDIG"/>
    <property type="match status" value="1"/>
</dbReference>
<evidence type="ECO:0000259" key="1">
    <source>
        <dbReference type="Pfam" id="PF01966"/>
    </source>
</evidence>
<name>A0A949TKL9_9CLOT</name>
<evidence type="ECO:0000313" key="4">
    <source>
        <dbReference type="Proteomes" id="UP000694308"/>
    </source>
</evidence>
<dbReference type="InterPro" id="IPR054703">
    <property type="entry name" value="Mop-rel"/>
</dbReference>
<keyword evidence="3" id="KW-0808">Transferase</keyword>
<evidence type="ECO:0000313" key="3">
    <source>
        <dbReference type="EMBL" id="MBV7274050.1"/>
    </source>
</evidence>
<dbReference type="Pfam" id="PF01966">
    <property type="entry name" value="HD"/>
    <property type="match status" value="1"/>
</dbReference>
<dbReference type="Pfam" id="PF12804">
    <property type="entry name" value="NTP_transf_3"/>
    <property type="match status" value="1"/>
</dbReference>
<feature type="domain" description="HD" evidence="1">
    <location>
        <begin position="223"/>
        <end position="313"/>
    </location>
</feature>
<dbReference type="GO" id="GO:0016740">
    <property type="term" value="F:transferase activity"/>
    <property type="evidence" value="ECO:0007669"/>
    <property type="project" value="UniProtKB-KW"/>
</dbReference>